<protein>
    <submittedName>
        <fullName evidence="1">Head Tail Connector Protein</fullName>
    </submittedName>
</protein>
<dbReference type="EMBL" id="BK015530">
    <property type="protein sequence ID" value="DAE11289.1"/>
    <property type="molecule type" value="Genomic_DNA"/>
</dbReference>
<dbReference type="InterPro" id="IPR013514">
    <property type="entry name" value="DUF3199_YqbG"/>
</dbReference>
<accession>A0A8S5PXH5</accession>
<sequence length="134" mass="14867">MGYTTYDFYSKKYYGNSIEESLFPKWNDRASTKLDQLTFGNINEDTVKEYDKQIQKATCALADLLYQIDYKTAHANDEAGANVKSMSSGGRSISFGSNETLVDKVIGDKAAQNRLCYDTACEYMAGTGLLYAGV</sequence>
<name>A0A8S5PXH5_9CAUD</name>
<dbReference type="CDD" id="cd08053">
    <property type="entry name" value="Yqbg"/>
    <property type="match status" value="1"/>
</dbReference>
<evidence type="ECO:0000313" key="1">
    <source>
        <dbReference type="EMBL" id="DAE11289.1"/>
    </source>
</evidence>
<organism evidence="1">
    <name type="scientific">Myoviridae sp. ctq9w2</name>
    <dbReference type="NCBI Taxonomy" id="2825177"/>
    <lineage>
        <taxon>Viruses</taxon>
        <taxon>Duplodnaviria</taxon>
        <taxon>Heunggongvirae</taxon>
        <taxon>Uroviricota</taxon>
        <taxon>Caudoviricetes</taxon>
    </lineage>
</organism>
<reference evidence="1" key="1">
    <citation type="journal article" date="2021" name="Proc. Natl. Acad. Sci. U.S.A.">
        <title>A Catalog of Tens of Thousands of Viruses from Human Metagenomes Reveals Hidden Associations with Chronic Diseases.</title>
        <authorList>
            <person name="Tisza M.J."/>
            <person name="Buck C.B."/>
        </authorList>
    </citation>
    <scope>NUCLEOTIDE SEQUENCE</scope>
    <source>
        <strain evidence="1">Ctq9w2</strain>
    </source>
</reference>
<proteinExistence type="predicted"/>